<name>A0A1V4HNC6_9BACL</name>
<dbReference type="AlphaFoldDB" id="A0A1V4HNC6"/>
<reference evidence="2" key="1">
    <citation type="submission" date="2016-07" db="EMBL/GenBank/DDBJ databases">
        <authorList>
            <person name="Florea S."/>
            <person name="Webb J.S."/>
            <person name="Jaromczyk J."/>
            <person name="Schardl C.L."/>
        </authorList>
    </citation>
    <scope>NUCLEOTIDE SEQUENCE [LARGE SCALE GENOMIC DNA]</scope>
    <source>
        <strain evidence="2">CY1</strain>
    </source>
</reference>
<keyword evidence="2" id="KW-1185">Reference proteome</keyword>
<organism evidence="1 2">
    <name type="scientific">Paenibacillus ferrarius</name>
    <dbReference type="NCBI Taxonomy" id="1469647"/>
    <lineage>
        <taxon>Bacteria</taxon>
        <taxon>Bacillati</taxon>
        <taxon>Bacillota</taxon>
        <taxon>Bacilli</taxon>
        <taxon>Bacillales</taxon>
        <taxon>Paenibacillaceae</taxon>
        <taxon>Paenibacillus</taxon>
    </lineage>
</organism>
<dbReference type="EMBL" id="MBTG01000007">
    <property type="protein sequence ID" value="OPH59350.1"/>
    <property type="molecule type" value="Genomic_DNA"/>
</dbReference>
<accession>A0A1V4HNC6</accession>
<dbReference type="OrthoDB" id="2622890at2"/>
<dbReference type="Proteomes" id="UP000190626">
    <property type="component" value="Unassembled WGS sequence"/>
</dbReference>
<evidence type="ECO:0000313" key="2">
    <source>
        <dbReference type="Proteomes" id="UP000190626"/>
    </source>
</evidence>
<comment type="caution">
    <text evidence="1">The sequence shown here is derived from an EMBL/GenBank/DDBJ whole genome shotgun (WGS) entry which is preliminary data.</text>
</comment>
<proteinExistence type="predicted"/>
<gene>
    <name evidence="1" type="ORF">BC351_20795</name>
</gene>
<dbReference type="RefSeq" id="WP_079410919.1">
    <property type="nucleotide sequence ID" value="NZ_MBTG01000007.1"/>
</dbReference>
<protein>
    <submittedName>
        <fullName evidence="1">Uncharacterized protein</fullName>
    </submittedName>
</protein>
<evidence type="ECO:0000313" key="1">
    <source>
        <dbReference type="EMBL" id="OPH59350.1"/>
    </source>
</evidence>
<sequence length="107" mass="12484">MSISLKKKVRIKSNAKVVIILQDHDAIGRVYVEIQGDLKSREVMVEALKRLEDGLIYSDEDCTELIESEYIEVFRKRSPSRRNEEEFTFLIDRAYAEDYVVSAKLIK</sequence>